<comment type="caution">
    <text evidence="17">The sequence shown here is derived from an EMBL/GenBank/DDBJ whole genome shotgun (WGS) entry which is preliminary data.</text>
</comment>
<keyword evidence="9" id="KW-1133">Transmembrane helix</keyword>
<evidence type="ECO:0000256" key="5">
    <source>
        <dbReference type="ARBA" id="ARBA00022630"/>
    </source>
</evidence>
<name>X0WRH3_9ZZZZ</name>
<reference evidence="17" key="1">
    <citation type="journal article" date="2014" name="Front. Microbiol.">
        <title>High frequency of phylogenetically diverse reductive dehalogenase-homologous genes in deep subseafloor sedimentary metagenomes.</title>
        <authorList>
            <person name="Kawai M."/>
            <person name="Futagami T."/>
            <person name="Toyoda A."/>
            <person name="Takaki Y."/>
            <person name="Nishi S."/>
            <person name="Hori S."/>
            <person name="Arai W."/>
            <person name="Tsubouchi T."/>
            <person name="Morono Y."/>
            <person name="Uchiyama I."/>
            <person name="Ito T."/>
            <person name="Fujiyama A."/>
            <person name="Inagaki F."/>
            <person name="Takami H."/>
        </authorList>
    </citation>
    <scope>NUCLEOTIDE SEQUENCE</scope>
    <source>
        <strain evidence="17">Expedition CK06-06</strain>
    </source>
</reference>
<dbReference type="PANTHER" id="PTHR37838:SF1">
    <property type="entry name" value="NA(+)-TRANSLOCATING NADH-QUINONE REDUCTASE SUBUNIT C"/>
    <property type="match status" value="1"/>
</dbReference>
<evidence type="ECO:0000256" key="7">
    <source>
        <dbReference type="ARBA" id="ARBA00022692"/>
    </source>
</evidence>
<evidence type="ECO:0000313" key="17">
    <source>
        <dbReference type="EMBL" id="GAG33265.1"/>
    </source>
</evidence>
<keyword evidence="12" id="KW-0406">Ion transport</keyword>
<keyword evidence="6" id="KW-0288">FMN</keyword>
<evidence type="ECO:0000256" key="12">
    <source>
        <dbReference type="ARBA" id="ARBA00023065"/>
    </source>
</evidence>
<keyword evidence="15" id="KW-0739">Sodium transport</keyword>
<gene>
    <name evidence="17" type="ORF">S01H1_63153</name>
</gene>
<evidence type="ECO:0000256" key="13">
    <source>
        <dbReference type="ARBA" id="ARBA00023075"/>
    </source>
</evidence>
<dbReference type="InterPro" id="IPR010204">
    <property type="entry name" value="NqrC"/>
</dbReference>
<proteinExistence type="predicted"/>
<keyword evidence="1" id="KW-0813">Transport</keyword>
<dbReference type="GO" id="GO:0016020">
    <property type="term" value="C:membrane"/>
    <property type="evidence" value="ECO:0007669"/>
    <property type="project" value="InterPro"/>
</dbReference>
<evidence type="ECO:0000256" key="9">
    <source>
        <dbReference type="ARBA" id="ARBA00022989"/>
    </source>
</evidence>
<feature type="non-terminal residue" evidence="17">
    <location>
        <position position="1"/>
    </location>
</feature>
<dbReference type="GO" id="GO:0010181">
    <property type="term" value="F:FMN binding"/>
    <property type="evidence" value="ECO:0007669"/>
    <property type="project" value="InterPro"/>
</dbReference>
<accession>X0WRH3</accession>
<keyword evidence="13" id="KW-0830">Ubiquinone</keyword>
<dbReference type="GO" id="GO:0006814">
    <property type="term" value="P:sodium ion transport"/>
    <property type="evidence" value="ECO:0007669"/>
    <property type="project" value="UniProtKB-KW"/>
</dbReference>
<keyword evidence="4" id="KW-0597">Phosphoprotein</keyword>
<evidence type="ECO:0000259" key="16">
    <source>
        <dbReference type="SMART" id="SM00900"/>
    </source>
</evidence>
<dbReference type="EMBL" id="BARS01041533">
    <property type="protein sequence ID" value="GAG33265.1"/>
    <property type="molecule type" value="Genomic_DNA"/>
</dbReference>
<dbReference type="InterPro" id="IPR007329">
    <property type="entry name" value="FMN-bd"/>
</dbReference>
<dbReference type="GO" id="GO:0016655">
    <property type="term" value="F:oxidoreductase activity, acting on NAD(P)H, quinone or similar compound as acceptor"/>
    <property type="evidence" value="ECO:0007669"/>
    <property type="project" value="InterPro"/>
</dbReference>
<dbReference type="Pfam" id="PF04205">
    <property type="entry name" value="FMN_bind"/>
    <property type="match status" value="1"/>
</dbReference>
<keyword evidence="5" id="KW-0285">Flavoprotein</keyword>
<keyword evidence="3" id="KW-0997">Cell inner membrane</keyword>
<keyword evidence="8" id="KW-1278">Translocase</keyword>
<organism evidence="17">
    <name type="scientific">marine sediment metagenome</name>
    <dbReference type="NCBI Taxonomy" id="412755"/>
    <lineage>
        <taxon>unclassified sequences</taxon>
        <taxon>metagenomes</taxon>
        <taxon>ecological metagenomes</taxon>
    </lineage>
</organism>
<evidence type="ECO:0000256" key="2">
    <source>
        <dbReference type="ARBA" id="ARBA00022475"/>
    </source>
</evidence>
<evidence type="ECO:0000256" key="1">
    <source>
        <dbReference type="ARBA" id="ARBA00022448"/>
    </source>
</evidence>
<keyword evidence="11" id="KW-0915">Sodium</keyword>
<evidence type="ECO:0000256" key="15">
    <source>
        <dbReference type="ARBA" id="ARBA00023201"/>
    </source>
</evidence>
<evidence type="ECO:0000256" key="8">
    <source>
        <dbReference type="ARBA" id="ARBA00022967"/>
    </source>
</evidence>
<evidence type="ECO:0000256" key="14">
    <source>
        <dbReference type="ARBA" id="ARBA00023136"/>
    </source>
</evidence>
<keyword evidence="10" id="KW-0520">NAD</keyword>
<evidence type="ECO:0000256" key="6">
    <source>
        <dbReference type="ARBA" id="ARBA00022643"/>
    </source>
</evidence>
<keyword evidence="2" id="KW-1003">Cell membrane</keyword>
<dbReference type="AlphaFoldDB" id="X0WRH3"/>
<evidence type="ECO:0000256" key="11">
    <source>
        <dbReference type="ARBA" id="ARBA00023053"/>
    </source>
</evidence>
<dbReference type="PANTHER" id="PTHR37838">
    <property type="entry name" value="NA(+)-TRANSLOCATING NADH-QUINONE REDUCTASE SUBUNIT C"/>
    <property type="match status" value="1"/>
</dbReference>
<protein>
    <recommendedName>
        <fullName evidence="16">FMN-binding domain-containing protein</fullName>
    </recommendedName>
</protein>
<keyword evidence="7" id="KW-0812">Transmembrane</keyword>
<evidence type="ECO:0000256" key="3">
    <source>
        <dbReference type="ARBA" id="ARBA00022519"/>
    </source>
</evidence>
<evidence type="ECO:0000256" key="10">
    <source>
        <dbReference type="ARBA" id="ARBA00023027"/>
    </source>
</evidence>
<feature type="domain" description="FMN-binding" evidence="16">
    <location>
        <begin position="1"/>
        <end position="85"/>
    </location>
</feature>
<keyword evidence="14" id="KW-0472">Membrane</keyword>
<evidence type="ECO:0000256" key="4">
    <source>
        <dbReference type="ARBA" id="ARBA00022553"/>
    </source>
</evidence>
<dbReference type="SMART" id="SM00900">
    <property type="entry name" value="FMN_bind"/>
    <property type="match status" value="1"/>
</dbReference>
<sequence>RTIRGLTFYEHGETAGLGGEVDNPRWKALWAGRLAFDEAWQPAIRVVKGHAGPPLEDPYEVDGISGATLTANGVTHLLHFWLGEHGFGNYLAEYRRELGEG</sequence>